<dbReference type="PANTHER" id="PTHR36454:SF1">
    <property type="entry name" value="DUF1015 DOMAIN-CONTAINING PROTEIN"/>
    <property type="match status" value="1"/>
</dbReference>
<dbReference type="EMBL" id="DF968181">
    <property type="protein sequence ID" value="GAP41162.1"/>
    <property type="molecule type" value="Genomic_DNA"/>
</dbReference>
<evidence type="ECO:0008006" key="3">
    <source>
        <dbReference type="Google" id="ProtNLM"/>
    </source>
</evidence>
<dbReference type="RefSeq" id="WP_062281828.1">
    <property type="nucleotide sequence ID" value="NZ_DF968181.1"/>
</dbReference>
<dbReference type="OrthoDB" id="6396832at2"/>
<evidence type="ECO:0000313" key="1">
    <source>
        <dbReference type="EMBL" id="GAP41162.1"/>
    </source>
</evidence>
<reference evidence="1" key="1">
    <citation type="journal article" date="2015" name="Genome Announc.">
        <title>Draft Genome Sequence of Anaerolineae Strain TC1, a Novel Isolate from a Methanogenic Wastewater Treatment System.</title>
        <authorList>
            <person name="Matsuura N."/>
            <person name="Tourlousse D.M."/>
            <person name="Sun L."/>
            <person name="Toyonaga M."/>
            <person name="Kuroda K."/>
            <person name="Ohashi A."/>
            <person name="Cruz R."/>
            <person name="Yamaguchi T."/>
            <person name="Sekiguchi Y."/>
        </authorList>
    </citation>
    <scope>NUCLEOTIDE SEQUENCE [LARGE SCALE GENOMIC DNA]</scope>
    <source>
        <strain evidence="1">TC1</strain>
    </source>
</reference>
<dbReference type="AlphaFoldDB" id="A0A0S7BLF5"/>
<dbReference type="STRING" id="1678840.ATC1_131145"/>
<gene>
    <name evidence="1" type="ORF">ATC1_131145</name>
</gene>
<dbReference type="Pfam" id="PF06245">
    <property type="entry name" value="DUF1015"/>
    <property type="match status" value="1"/>
</dbReference>
<dbReference type="InterPro" id="IPR008323">
    <property type="entry name" value="UCP033563"/>
</dbReference>
<proteinExistence type="predicted"/>
<dbReference type="Proteomes" id="UP000053370">
    <property type="component" value="Unassembled WGS sequence"/>
</dbReference>
<protein>
    <recommendedName>
        <fullName evidence="3">DUF1015 domain-containing protein</fullName>
    </recommendedName>
</protein>
<dbReference type="PATRIC" id="fig|1678840.3.peg.2578"/>
<evidence type="ECO:0000313" key="2">
    <source>
        <dbReference type="Proteomes" id="UP000053370"/>
    </source>
</evidence>
<organism evidence="1">
    <name type="scientific">Flexilinea flocculi</name>
    <dbReference type="NCBI Taxonomy" id="1678840"/>
    <lineage>
        <taxon>Bacteria</taxon>
        <taxon>Bacillati</taxon>
        <taxon>Chloroflexota</taxon>
        <taxon>Anaerolineae</taxon>
        <taxon>Anaerolineales</taxon>
        <taxon>Anaerolineaceae</taxon>
        <taxon>Flexilinea</taxon>
    </lineage>
</organism>
<name>A0A0S7BLF5_9CHLR</name>
<accession>A0A0S7BLF5</accession>
<keyword evidence="2" id="KW-1185">Reference proteome</keyword>
<dbReference type="PANTHER" id="PTHR36454">
    <property type="entry name" value="LMO2823 PROTEIN"/>
    <property type="match status" value="1"/>
</dbReference>
<sequence length="439" mass="50034">MLKESVSILKVPEILLPCNKVDMKKWATIACDQFTSNQSYWDQVASEVGDHPSTLKITFPEFYLGKIDEARKIQDIHHEMGKYLEENLFVLHHGMILVEREIDHGTRYGLLTTIDLEDYDYTRTSTSWIRATEGTVAERIPPRIKIREGAPLEIPHILVLIDDDQKKLIEPLISIKDTLPVLYDFDLMMNSGHVRGYSLADPKIENQILSVVAEAQSDNSIERKYGSVNDHSRIIFAIGDGNHSLATAKAIWENHKQEWGMDHPARYAMVEIENLHDSALLFEPIHRVIFNKKNSVVKQLEHQYGNDIEIVTHVDHESLFKDIDATPEGIQSFGILENGKAYKATFLNPPSGLCVGSVQQFLDTWKAKGGFEEIDYIHGTDDVINIAQSENNASFYLPPVQKNGFFQSIIKDGALPRKTFSMGEAHEKRFYIECRRILK</sequence>